<evidence type="ECO:0000313" key="4">
    <source>
        <dbReference type="Proteomes" id="UP000036334"/>
    </source>
</evidence>
<dbReference type="InterPro" id="IPR011010">
    <property type="entry name" value="DNA_brk_join_enz"/>
</dbReference>
<evidence type="ECO:0000313" key="3">
    <source>
        <dbReference type="EMBL" id="KLO38949.1"/>
    </source>
</evidence>
<reference evidence="3 4" key="1">
    <citation type="submission" date="2015-05" db="EMBL/GenBank/DDBJ databases">
        <title>Genome sequence of Mycobacterium haemophilum.</title>
        <authorList>
            <person name="Greninger A.L."/>
            <person name="Cunningham G."/>
            <person name="Miller S."/>
        </authorList>
    </citation>
    <scope>NUCLEOTIDE SEQUENCE [LARGE SCALE GENOMIC DNA]</scope>
    <source>
        <strain evidence="4">UC1</strain>
    </source>
</reference>
<proteinExistence type="predicted"/>
<feature type="domain" description="Tyr recombinase" evidence="2">
    <location>
        <begin position="1"/>
        <end position="135"/>
    </location>
</feature>
<dbReference type="GO" id="GO:0003677">
    <property type="term" value="F:DNA binding"/>
    <property type="evidence" value="ECO:0007669"/>
    <property type="project" value="InterPro"/>
</dbReference>
<sequence length="145" mass="16393">MRIARAWKRDYKGWRIGVPKTKRSVRTINAPKSVLDKLDYTKEWLFTNPGQGNRAMGSPVRPANLRRNVWWPAVARAKFDLRPRIHDLRHTYASWMLAAGVPIATVSRQLGHESIKTTVDVYGHLDRASHEAAADRMAAILAAPA</sequence>
<evidence type="ECO:0000256" key="1">
    <source>
        <dbReference type="ARBA" id="ARBA00023172"/>
    </source>
</evidence>
<dbReference type="PATRIC" id="fig|29311.18.peg.172"/>
<organism evidence="3 4">
    <name type="scientific">Mycobacterium haemophilum</name>
    <dbReference type="NCBI Taxonomy" id="29311"/>
    <lineage>
        <taxon>Bacteria</taxon>
        <taxon>Bacillati</taxon>
        <taxon>Actinomycetota</taxon>
        <taxon>Actinomycetes</taxon>
        <taxon>Mycobacteriales</taxon>
        <taxon>Mycobacteriaceae</taxon>
        <taxon>Mycobacterium</taxon>
    </lineage>
</organism>
<dbReference type="PROSITE" id="PS51898">
    <property type="entry name" value="TYR_RECOMBINASE"/>
    <property type="match status" value="1"/>
</dbReference>
<dbReference type="Proteomes" id="UP000036334">
    <property type="component" value="Unassembled WGS sequence"/>
</dbReference>
<keyword evidence="4" id="KW-1185">Reference proteome</keyword>
<dbReference type="InterPro" id="IPR013762">
    <property type="entry name" value="Integrase-like_cat_sf"/>
</dbReference>
<dbReference type="CDD" id="cd01189">
    <property type="entry name" value="INT_ICEBs1_C_like"/>
    <property type="match status" value="1"/>
</dbReference>
<name>A0A0I9TXU1_9MYCO</name>
<keyword evidence="1" id="KW-0233">DNA recombination</keyword>
<dbReference type="Pfam" id="PF00589">
    <property type="entry name" value="Phage_integrase"/>
    <property type="match status" value="1"/>
</dbReference>
<dbReference type="PANTHER" id="PTHR30349:SF64">
    <property type="entry name" value="PROPHAGE INTEGRASE INTD-RELATED"/>
    <property type="match status" value="1"/>
</dbReference>
<dbReference type="PANTHER" id="PTHR30349">
    <property type="entry name" value="PHAGE INTEGRASE-RELATED"/>
    <property type="match status" value="1"/>
</dbReference>
<dbReference type="GO" id="GO:0006310">
    <property type="term" value="P:DNA recombination"/>
    <property type="evidence" value="ECO:0007669"/>
    <property type="project" value="UniProtKB-KW"/>
</dbReference>
<accession>A0A0I9TXU1</accession>
<dbReference type="GO" id="GO:0015074">
    <property type="term" value="P:DNA integration"/>
    <property type="evidence" value="ECO:0007669"/>
    <property type="project" value="InterPro"/>
</dbReference>
<dbReference type="EMBL" id="LDPR01000001">
    <property type="protein sequence ID" value="KLO38949.1"/>
    <property type="molecule type" value="Genomic_DNA"/>
</dbReference>
<gene>
    <name evidence="3" type="ORF">ABH38_00795</name>
</gene>
<protein>
    <recommendedName>
        <fullName evidence="2">Tyr recombinase domain-containing protein</fullName>
    </recommendedName>
</protein>
<comment type="caution">
    <text evidence="3">The sequence shown here is derived from an EMBL/GenBank/DDBJ whole genome shotgun (WGS) entry which is preliminary data.</text>
</comment>
<dbReference type="AlphaFoldDB" id="A0A0I9TXU1"/>
<dbReference type="InterPro" id="IPR002104">
    <property type="entry name" value="Integrase_catalytic"/>
</dbReference>
<evidence type="ECO:0000259" key="2">
    <source>
        <dbReference type="PROSITE" id="PS51898"/>
    </source>
</evidence>
<dbReference type="InterPro" id="IPR050090">
    <property type="entry name" value="Tyrosine_recombinase_XerCD"/>
</dbReference>
<dbReference type="Gene3D" id="1.10.443.10">
    <property type="entry name" value="Intergrase catalytic core"/>
    <property type="match status" value="1"/>
</dbReference>
<dbReference type="SUPFAM" id="SSF56349">
    <property type="entry name" value="DNA breaking-rejoining enzymes"/>
    <property type="match status" value="1"/>
</dbReference>